<proteinExistence type="predicted"/>
<dbReference type="Gene3D" id="1.10.530.10">
    <property type="match status" value="1"/>
</dbReference>
<dbReference type="RefSeq" id="WP_108531011.1">
    <property type="nucleotide sequence ID" value="NZ_PYHP01000022.1"/>
</dbReference>
<dbReference type="EMBL" id="PYHP01000022">
    <property type="protein sequence ID" value="PUA39402.1"/>
    <property type="molecule type" value="Genomic_DNA"/>
</dbReference>
<protein>
    <recommendedName>
        <fullName evidence="1">Phage tail lysozyme domain-containing protein</fullName>
    </recommendedName>
</protein>
<organism evidence="2 3">
    <name type="scientific">Paenibacillus elgii</name>
    <dbReference type="NCBI Taxonomy" id="189691"/>
    <lineage>
        <taxon>Bacteria</taxon>
        <taxon>Bacillati</taxon>
        <taxon>Bacillota</taxon>
        <taxon>Bacilli</taxon>
        <taxon>Bacillales</taxon>
        <taxon>Paenibacillaceae</taxon>
        <taxon>Paenibacillus</taxon>
    </lineage>
</organism>
<dbReference type="Proteomes" id="UP000244184">
    <property type="component" value="Unassembled WGS sequence"/>
</dbReference>
<evidence type="ECO:0000259" key="1">
    <source>
        <dbReference type="Pfam" id="PF18013"/>
    </source>
</evidence>
<dbReference type="InterPro" id="IPR041219">
    <property type="entry name" value="Phage_lysozyme2"/>
</dbReference>
<feature type="domain" description="Phage tail lysozyme" evidence="1">
    <location>
        <begin position="244"/>
        <end position="441"/>
    </location>
</feature>
<evidence type="ECO:0000313" key="3">
    <source>
        <dbReference type="Proteomes" id="UP000244184"/>
    </source>
</evidence>
<name>A0A2T6G5K0_9BACL</name>
<dbReference type="AlphaFoldDB" id="A0A2T6G5K0"/>
<evidence type="ECO:0000313" key="2">
    <source>
        <dbReference type="EMBL" id="PUA39402.1"/>
    </source>
</evidence>
<dbReference type="Pfam" id="PF18013">
    <property type="entry name" value="Phage_lysozyme2"/>
    <property type="match status" value="1"/>
</dbReference>
<comment type="caution">
    <text evidence="2">The sequence shown here is derived from an EMBL/GenBank/DDBJ whole genome shotgun (WGS) entry which is preliminary data.</text>
</comment>
<gene>
    <name evidence="2" type="ORF">C8Z91_08205</name>
</gene>
<accession>A0A2T6G5K0</accession>
<reference evidence="2 3" key="1">
    <citation type="submission" date="2018-03" db="EMBL/GenBank/DDBJ databases">
        <title>Genome sequence of Paenibacillus elgii strain AC13 an antimicrobial compound producing bacteria.</title>
        <authorList>
            <person name="Kurokawa A.S."/>
            <person name="Araujo J.F."/>
            <person name="Costa R.A."/>
            <person name="Ortega D.B."/>
            <person name="Pires A.S."/>
            <person name="Pappas G.J.Jr."/>
            <person name="Franco O.L."/>
            <person name="Barreto C."/>
            <person name="Magalhaes B.S."/>
            <person name="Kruger R.H."/>
        </authorList>
    </citation>
    <scope>NUCLEOTIDE SEQUENCE [LARGE SCALE GENOMIC DNA]</scope>
    <source>
        <strain evidence="2 3">AC13</strain>
    </source>
</reference>
<sequence length="445" mass="50708">MKWKEPTFDDTPMIKVLAAANARRKANEYDYEEEQNKLNLTYPDWAKEWIKKYKEAWYIAEASGDRIAMNKAKELADALRDKLRKMTTMPEWAQQQMQKQTLRWMEANEVGNVRVMRLASEAEQGIEDKLRLIESMKQKWPDDAKTLNDLTAKWYYVDDNEFIPNEDREKYASPESAKAEYTKQAQEIIAKFEKPKQEEKKEAANIEPNKVANEPAKGTGKAIIDNLRNDTSLGLSKEINDAMINIATALLNEGYEPAFVAGVLGNIMAEGSPGMFESSAYITNPRSKPDYLKYMDENHDYSNVFSGKNISEVGIKKTYAVLKELEKGGYVGKFGLGSVQWTGGRTMGLIQSYIELYGEDYYPTKAESLIAENKMIVKELNGDYYNKRVYQDWKSQYGNSNGSDAAYGAGSIVTYKYEIPHDTDKQAKIRANNAKNVYKVMMGSN</sequence>